<evidence type="ECO:0000256" key="5">
    <source>
        <dbReference type="ARBA" id="ARBA00022723"/>
    </source>
</evidence>
<dbReference type="Gene3D" id="1.20.120.50">
    <property type="entry name" value="Hemerythrin-like"/>
    <property type="match status" value="1"/>
</dbReference>
<dbReference type="SMART" id="SM00387">
    <property type="entry name" value="HATPase_c"/>
    <property type="match status" value="1"/>
</dbReference>
<evidence type="ECO:0000313" key="10">
    <source>
        <dbReference type="EMBL" id="MBD9361128.1"/>
    </source>
</evidence>
<dbReference type="InterPro" id="IPR001610">
    <property type="entry name" value="PAC"/>
</dbReference>
<dbReference type="RefSeq" id="WP_192393982.1">
    <property type="nucleotide sequence ID" value="NZ_CAJHIU010000002.1"/>
</dbReference>
<feature type="coiled-coil region" evidence="7">
    <location>
        <begin position="289"/>
        <end position="327"/>
    </location>
</feature>
<dbReference type="InterPro" id="IPR005467">
    <property type="entry name" value="His_kinase_dom"/>
</dbReference>
<dbReference type="SUPFAM" id="SSF55785">
    <property type="entry name" value="PYP-like sensor domain (PAS domain)"/>
    <property type="match status" value="1"/>
</dbReference>
<dbReference type="SUPFAM" id="SSF55874">
    <property type="entry name" value="ATPase domain of HSP90 chaperone/DNA topoisomerase II/histidine kinase"/>
    <property type="match status" value="1"/>
</dbReference>
<dbReference type="InterPro" id="IPR035938">
    <property type="entry name" value="Hemerythrin-like_sf"/>
</dbReference>
<dbReference type="NCBIfam" id="TIGR00229">
    <property type="entry name" value="sensory_box"/>
    <property type="match status" value="1"/>
</dbReference>
<protein>
    <recommendedName>
        <fullName evidence="3">histidine kinase</fullName>
        <ecNumber evidence="3">2.7.13.3</ecNumber>
    </recommendedName>
</protein>
<dbReference type="InterPro" id="IPR003661">
    <property type="entry name" value="HisK_dim/P_dom"/>
</dbReference>
<proteinExistence type="inferred from homology"/>
<dbReference type="EC" id="2.7.13.3" evidence="3"/>
<dbReference type="InterPro" id="IPR000700">
    <property type="entry name" value="PAS-assoc_C"/>
</dbReference>
<dbReference type="Pfam" id="PF01814">
    <property type="entry name" value="Hemerythrin"/>
    <property type="match status" value="1"/>
</dbReference>
<gene>
    <name evidence="10" type="ORF">EBB_11420</name>
</gene>
<dbReference type="InterPro" id="IPR012312">
    <property type="entry name" value="Hemerythrin-like"/>
</dbReference>
<dbReference type="CDD" id="cd12107">
    <property type="entry name" value="Hemerythrin"/>
    <property type="match status" value="1"/>
</dbReference>
<dbReference type="InterPro" id="IPR000014">
    <property type="entry name" value="PAS"/>
</dbReference>
<dbReference type="InterPro" id="IPR013655">
    <property type="entry name" value="PAS_fold_3"/>
</dbReference>
<dbReference type="SMART" id="SM00091">
    <property type="entry name" value="PAS"/>
    <property type="match status" value="1"/>
</dbReference>
<dbReference type="InterPro" id="IPR004358">
    <property type="entry name" value="Sig_transdc_His_kin-like_C"/>
</dbReference>
<dbReference type="InterPro" id="IPR036097">
    <property type="entry name" value="HisK_dim/P_sf"/>
</dbReference>
<evidence type="ECO:0000256" key="4">
    <source>
        <dbReference type="ARBA" id="ARBA00022553"/>
    </source>
</evidence>
<evidence type="ECO:0000259" key="9">
    <source>
        <dbReference type="PROSITE" id="PS50113"/>
    </source>
</evidence>
<dbReference type="PANTHER" id="PTHR43065:SF50">
    <property type="entry name" value="HISTIDINE KINASE"/>
    <property type="match status" value="1"/>
</dbReference>
<evidence type="ECO:0000256" key="6">
    <source>
        <dbReference type="ARBA" id="ARBA00023004"/>
    </source>
</evidence>
<dbReference type="SUPFAM" id="SSF47188">
    <property type="entry name" value="Hemerythrin-like"/>
    <property type="match status" value="1"/>
</dbReference>
<feature type="domain" description="PAC" evidence="9">
    <location>
        <begin position="235"/>
        <end position="287"/>
    </location>
</feature>
<accession>A0ABR9DDF2</accession>
<dbReference type="CDD" id="cd00082">
    <property type="entry name" value="HisKA"/>
    <property type="match status" value="1"/>
</dbReference>
<sequence>MSILTWNDQLLVGIDSVDNQHRHLVALINRLDELNALGADLQTVLETVKQLVEYTVEHFQHEEQLMMEAGFNPRMQDQHCQQHQEFIDKMQQVHVEAQSDVSVISKDLLDFLVDWLCHHILKTDKLMAISLNQGIDAEQVSIDKDEHVDILHSNLYSALRESEERFKELADHLPALIWITNAKNLPIFCNRFWFKTFHIERGFVDRRQWLNTIHPDDRDKVVQTYQQAAQELTKFKIQYRLCTADAKEIWILETAVPRMRKNGKFAGLMGCGMDISTQKQAETVLLKLNQQLEERVRERTQALTEANQTLQMEKNQQTLLNQKLQETQAHLVQSEKMASIGQLAAGVAHEINNPLGYIYSNLNSLKQYIQELTKAAELAERLAGQLADNHPDVQAFKQFKNAVDLDFLKDDAADLVEESMEGATRAKKIVQDLRDFSRIDKQGREMFDLEAGIDATLNIVNNELKYKAEVVKEYGGIKPFECVGAQLNQVFMNLLVNAAQAIEDFGKITVRTGYQDADWVWVDVEDTGQGMSEATRMRIFDPFFTTKPVGKGTGLGLSLSYKIIQDHHGRIEIDSEIGRGTRFRIYLPTRTPAS</sequence>
<dbReference type="EMBL" id="JACXST010000002">
    <property type="protein sequence ID" value="MBD9361128.1"/>
    <property type="molecule type" value="Genomic_DNA"/>
</dbReference>
<evidence type="ECO:0000313" key="11">
    <source>
        <dbReference type="Proteomes" id="UP000641152"/>
    </source>
</evidence>
<dbReference type="Gene3D" id="1.10.287.130">
    <property type="match status" value="1"/>
</dbReference>
<dbReference type="InterPro" id="IPR003594">
    <property type="entry name" value="HATPase_dom"/>
</dbReference>
<dbReference type="PANTHER" id="PTHR43065">
    <property type="entry name" value="SENSOR HISTIDINE KINASE"/>
    <property type="match status" value="1"/>
</dbReference>
<feature type="domain" description="Histidine kinase" evidence="8">
    <location>
        <begin position="346"/>
        <end position="591"/>
    </location>
</feature>
<dbReference type="SUPFAM" id="SSF47384">
    <property type="entry name" value="Homodimeric domain of signal transducing histidine kinase"/>
    <property type="match status" value="1"/>
</dbReference>
<dbReference type="SMART" id="SM00388">
    <property type="entry name" value="HisKA"/>
    <property type="match status" value="1"/>
</dbReference>
<dbReference type="SMART" id="SM00086">
    <property type="entry name" value="PAC"/>
    <property type="match status" value="1"/>
</dbReference>
<dbReference type="Pfam" id="PF08447">
    <property type="entry name" value="PAS_3"/>
    <property type="match status" value="1"/>
</dbReference>
<dbReference type="Gene3D" id="3.30.450.20">
    <property type="entry name" value="PAS domain"/>
    <property type="match status" value="1"/>
</dbReference>
<dbReference type="PRINTS" id="PR00344">
    <property type="entry name" value="BCTRLSENSOR"/>
</dbReference>
<evidence type="ECO:0000256" key="1">
    <source>
        <dbReference type="ARBA" id="ARBA00000085"/>
    </source>
</evidence>
<dbReference type="PROSITE" id="PS50109">
    <property type="entry name" value="HIS_KIN"/>
    <property type="match status" value="1"/>
</dbReference>
<dbReference type="InterPro" id="IPR036890">
    <property type="entry name" value="HATPase_C_sf"/>
</dbReference>
<dbReference type="NCBIfam" id="TIGR02481">
    <property type="entry name" value="hemeryth_dom"/>
    <property type="match status" value="1"/>
</dbReference>
<keyword evidence="7" id="KW-0175">Coiled coil</keyword>
<evidence type="ECO:0000256" key="2">
    <source>
        <dbReference type="ARBA" id="ARBA00010587"/>
    </source>
</evidence>
<evidence type="ECO:0000256" key="7">
    <source>
        <dbReference type="SAM" id="Coils"/>
    </source>
</evidence>
<keyword evidence="5" id="KW-0479">Metal-binding</keyword>
<dbReference type="Gene3D" id="3.30.565.10">
    <property type="entry name" value="Histidine kinase-like ATPase, C-terminal domain"/>
    <property type="match status" value="1"/>
</dbReference>
<keyword evidence="6" id="KW-0408">Iron</keyword>
<dbReference type="InterPro" id="IPR035965">
    <property type="entry name" value="PAS-like_dom_sf"/>
</dbReference>
<evidence type="ECO:0000259" key="8">
    <source>
        <dbReference type="PROSITE" id="PS50109"/>
    </source>
</evidence>
<dbReference type="PROSITE" id="PS50113">
    <property type="entry name" value="PAC"/>
    <property type="match status" value="1"/>
</dbReference>
<keyword evidence="4" id="KW-0597">Phosphoprotein</keyword>
<name>A0ABR9DDF2_9GAMM</name>
<comment type="caution">
    <text evidence="10">The sequence shown here is derived from an EMBL/GenBank/DDBJ whole genome shotgun (WGS) entry which is preliminary data.</text>
</comment>
<comment type="catalytic activity">
    <reaction evidence="1">
        <text>ATP + protein L-histidine = ADP + protein N-phospho-L-histidine.</text>
        <dbReference type="EC" id="2.7.13.3"/>
    </reaction>
</comment>
<dbReference type="Pfam" id="PF02518">
    <property type="entry name" value="HATPase_c"/>
    <property type="match status" value="1"/>
</dbReference>
<evidence type="ECO:0000256" key="3">
    <source>
        <dbReference type="ARBA" id="ARBA00012438"/>
    </source>
</evidence>
<dbReference type="NCBIfam" id="NF033749">
    <property type="entry name" value="bact_hemeryth"/>
    <property type="match status" value="1"/>
</dbReference>
<dbReference type="CDD" id="cd00130">
    <property type="entry name" value="PAS"/>
    <property type="match status" value="1"/>
</dbReference>
<reference evidence="10 11" key="1">
    <citation type="submission" date="2020-09" db="EMBL/GenBank/DDBJ databases">
        <title>Methylomonas albis sp. nov. and Methylomonas fluvii sp. nov.: Two cold-adapted methanotrophs from the River Elbe and an amended description of Methylovulum psychrotolerans strain Eb1.</title>
        <authorList>
            <person name="Bussmann I.K."/>
            <person name="Klings K.-W."/>
            <person name="Warnstedt J."/>
            <person name="Hoppert M."/>
            <person name="Saborowski A."/>
            <person name="Horn F."/>
            <person name="Liebner S."/>
        </authorList>
    </citation>
    <scope>NUCLEOTIDE SEQUENCE [LARGE SCALE GENOMIC DNA]</scope>
    <source>
        <strain evidence="10 11">EbB</strain>
    </source>
</reference>
<keyword evidence="11" id="KW-1185">Reference proteome</keyword>
<dbReference type="InterPro" id="IPR012827">
    <property type="entry name" value="Hemerythrin_metal-bd"/>
</dbReference>
<dbReference type="Proteomes" id="UP000641152">
    <property type="component" value="Unassembled WGS sequence"/>
</dbReference>
<organism evidence="10 11">
    <name type="scientific">Methylomonas fluvii</name>
    <dbReference type="NCBI Taxonomy" id="1854564"/>
    <lineage>
        <taxon>Bacteria</taxon>
        <taxon>Pseudomonadati</taxon>
        <taxon>Pseudomonadota</taxon>
        <taxon>Gammaproteobacteria</taxon>
        <taxon>Methylococcales</taxon>
        <taxon>Methylococcaceae</taxon>
        <taxon>Methylomonas</taxon>
    </lineage>
</organism>
<comment type="similarity">
    <text evidence="2">Belongs to the hemerythrin family.</text>
</comment>
<feature type="coiled-coil region" evidence="7">
    <location>
        <begin position="362"/>
        <end position="389"/>
    </location>
</feature>